<evidence type="ECO:0000313" key="3">
    <source>
        <dbReference type="Proteomes" id="UP000002630"/>
    </source>
</evidence>
<gene>
    <name evidence="2" type="ORF">Esi_0031_0141</name>
</gene>
<dbReference type="Proteomes" id="UP000002630">
    <property type="component" value="Unassembled WGS sequence"/>
</dbReference>
<sequence length="333" mass="34475">MSFNRGAVVSVQYGDCAWDIKLNLAANTACLERDTATLALELQAALNLSTPPVGLRLRVAPGAQAVICPLSAVIACPSYIATAYQGMSWFPLLEGGGDDHQEAPPNAPPAAPQTQLPAPPSDDPLLPPPLGSPLDHELSFLATGGGFTASPSEGCGRPLTAPPGDRTRGMTRPHPGRREGLGRPMSATPSDKSFGMRRIRPGKSEGFGRPVTALPSDHSHSGSPAWGSPHGFRCEETTTTTAEDAGARRPATAPALRRQPSSNLSGSRNENGVFGERFGRGGSVEVNEETGGVAAAHHRPMPDGGGLGGDGRAVGGDVDWGWCGAGPTRECWA</sequence>
<proteinExistence type="predicted"/>
<dbReference type="EMBL" id="FN649760">
    <property type="protein sequence ID" value="CBN80131.1"/>
    <property type="molecule type" value="Genomic_DNA"/>
</dbReference>
<feature type="region of interest" description="Disordered" evidence="1">
    <location>
        <begin position="95"/>
        <end position="282"/>
    </location>
</feature>
<evidence type="ECO:0000256" key="1">
    <source>
        <dbReference type="SAM" id="MobiDB-lite"/>
    </source>
</evidence>
<organism evidence="2 3">
    <name type="scientific">Ectocarpus siliculosus</name>
    <name type="common">Brown alga</name>
    <name type="synonym">Conferva siliculosa</name>
    <dbReference type="NCBI Taxonomy" id="2880"/>
    <lineage>
        <taxon>Eukaryota</taxon>
        <taxon>Sar</taxon>
        <taxon>Stramenopiles</taxon>
        <taxon>Ochrophyta</taxon>
        <taxon>PX clade</taxon>
        <taxon>Phaeophyceae</taxon>
        <taxon>Ectocarpales</taxon>
        <taxon>Ectocarpaceae</taxon>
        <taxon>Ectocarpus</taxon>
    </lineage>
</organism>
<feature type="compositionally biased region" description="Pro residues" evidence="1">
    <location>
        <begin position="105"/>
        <end position="131"/>
    </location>
</feature>
<feature type="compositionally biased region" description="Low complexity" evidence="1">
    <location>
        <begin position="248"/>
        <end position="260"/>
    </location>
</feature>
<dbReference type="InParanoid" id="D8LKZ8"/>
<dbReference type="OrthoDB" id="10386078at2759"/>
<protein>
    <submittedName>
        <fullName evidence="2">Uncharacterized protein</fullName>
    </submittedName>
</protein>
<evidence type="ECO:0000313" key="2">
    <source>
        <dbReference type="EMBL" id="CBN80131.1"/>
    </source>
</evidence>
<reference evidence="2 3" key="1">
    <citation type="journal article" date="2010" name="Nature">
        <title>The Ectocarpus genome and the independent evolution of multicellularity in brown algae.</title>
        <authorList>
            <person name="Cock J.M."/>
            <person name="Sterck L."/>
            <person name="Rouze P."/>
            <person name="Scornet D."/>
            <person name="Allen A.E."/>
            <person name="Amoutzias G."/>
            <person name="Anthouard V."/>
            <person name="Artiguenave F."/>
            <person name="Aury J.M."/>
            <person name="Badger J.H."/>
            <person name="Beszteri B."/>
            <person name="Billiau K."/>
            <person name="Bonnet E."/>
            <person name="Bothwell J.H."/>
            <person name="Bowler C."/>
            <person name="Boyen C."/>
            <person name="Brownlee C."/>
            <person name="Carrano C.J."/>
            <person name="Charrier B."/>
            <person name="Cho G.Y."/>
            <person name="Coelho S.M."/>
            <person name="Collen J."/>
            <person name="Corre E."/>
            <person name="Da Silva C."/>
            <person name="Delage L."/>
            <person name="Delaroque N."/>
            <person name="Dittami S.M."/>
            <person name="Doulbeau S."/>
            <person name="Elias M."/>
            <person name="Farnham G."/>
            <person name="Gachon C.M."/>
            <person name="Gschloessl B."/>
            <person name="Heesch S."/>
            <person name="Jabbari K."/>
            <person name="Jubin C."/>
            <person name="Kawai H."/>
            <person name="Kimura K."/>
            <person name="Kloareg B."/>
            <person name="Kupper F.C."/>
            <person name="Lang D."/>
            <person name="Le Bail A."/>
            <person name="Leblanc C."/>
            <person name="Lerouge P."/>
            <person name="Lohr M."/>
            <person name="Lopez P.J."/>
            <person name="Martens C."/>
            <person name="Maumus F."/>
            <person name="Michel G."/>
            <person name="Miranda-Saavedra D."/>
            <person name="Morales J."/>
            <person name="Moreau H."/>
            <person name="Motomura T."/>
            <person name="Nagasato C."/>
            <person name="Napoli C.A."/>
            <person name="Nelson D.R."/>
            <person name="Nyvall-Collen P."/>
            <person name="Peters A.F."/>
            <person name="Pommier C."/>
            <person name="Potin P."/>
            <person name="Poulain J."/>
            <person name="Quesneville H."/>
            <person name="Read B."/>
            <person name="Rensing S.A."/>
            <person name="Ritter A."/>
            <person name="Rousvoal S."/>
            <person name="Samanta M."/>
            <person name="Samson G."/>
            <person name="Schroeder D.C."/>
            <person name="Segurens B."/>
            <person name="Strittmatter M."/>
            <person name="Tonon T."/>
            <person name="Tregear J.W."/>
            <person name="Valentin K."/>
            <person name="von Dassow P."/>
            <person name="Yamagishi T."/>
            <person name="Van de Peer Y."/>
            <person name="Wincker P."/>
        </authorList>
    </citation>
    <scope>NUCLEOTIDE SEQUENCE [LARGE SCALE GENOMIC DNA]</scope>
    <source>
        <strain evidence="3">Ec32 / CCAP1310/4</strain>
    </source>
</reference>
<dbReference type="AlphaFoldDB" id="D8LKZ8"/>
<keyword evidence="3" id="KW-1185">Reference proteome</keyword>
<feature type="compositionally biased region" description="Polar residues" evidence="1">
    <location>
        <begin position="261"/>
        <end position="270"/>
    </location>
</feature>
<accession>D8LKZ8</accession>
<name>D8LKZ8_ECTSI</name>